<evidence type="ECO:0000313" key="1">
    <source>
        <dbReference type="EMBL" id="TPE44931.1"/>
    </source>
</evidence>
<proteinExistence type="predicted"/>
<reference evidence="1 2" key="1">
    <citation type="submission" date="2019-06" db="EMBL/GenBank/DDBJ databases">
        <title>A novel bacterium of genus Pontibacter, isolated from marine sediment.</title>
        <authorList>
            <person name="Huang H."/>
            <person name="Mo K."/>
            <person name="Hu Y."/>
        </authorList>
    </citation>
    <scope>NUCLEOTIDE SEQUENCE [LARGE SCALE GENOMIC DNA]</scope>
    <source>
        <strain evidence="1 2">HB172049</strain>
    </source>
</reference>
<keyword evidence="2" id="KW-1185">Reference proteome</keyword>
<gene>
    <name evidence="1" type="ORF">FJM65_07915</name>
</gene>
<evidence type="ECO:0000313" key="2">
    <source>
        <dbReference type="Proteomes" id="UP000316727"/>
    </source>
</evidence>
<dbReference type="EMBL" id="VFRQ01000003">
    <property type="protein sequence ID" value="TPE44931.1"/>
    <property type="molecule type" value="Genomic_DNA"/>
</dbReference>
<organism evidence="1 2">
    <name type="scientific">Pontibacter mangrovi</name>
    <dbReference type="NCBI Taxonomy" id="2589816"/>
    <lineage>
        <taxon>Bacteria</taxon>
        <taxon>Pseudomonadati</taxon>
        <taxon>Bacteroidota</taxon>
        <taxon>Cytophagia</taxon>
        <taxon>Cytophagales</taxon>
        <taxon>Hymenobacteraceae</taxon>
        <taxon>Pontibacter</taxon>
    </lineage>
</organism>
<protein>
    <recommendedName>
        <fullName evidence="3">Phage major capsid protein</fullName>
    </recommendedName>
</protein>
<comment type="caution">
    <text evidence="1">The sequence shown here is derived from an EMBL/GenBank/DDBJ whole genome shotgun (WGS) entry which is preliminary data.</text>
</comment>
<dbReference type="RefSeq" id="WP_140620956.1">
    <property type="nucleotide sequence ID" value="NZ_VFRQ01000003.1"/>
</dbReference>
<sequence length="325" mass="36163">MEYNPKVFEGEHAQEIFSEVIHRNNTVEKSLVRVMDDIKNEIVVTSIEGEIPYSDYKEDLRETDLANYTDTVKFGDSKIRPVKIMAFTTFKMDELRNSRFARDMQQGAANITSNEFEQAVLGHCIPRLGKSFERLFWVGITQASKDAIAADAEIPAKQKAWAAAQVVGKVDGIITRMILSKQVIEGSGTANTVEALATEYGDLFALIPSEVFEQTDLVIYAPHADKQKILQANANQQYRDIFTVAGDNFSFLGVKIEFVPLPSNMKLAGRGGASGDFILGTDLLDDSLKLEIGKVNNFGEEMFMKQVCTLDSAVVTPKQKLLYII</sequence>
<accession>A0A501WCI1</accession>
<dbReference type="Proteomes" id="UP000316727">
    <property type="component" value="Unassembled WGS sequence"/>
</dbReference>
<dbReference type="AlphaFoldDB" id="A0A501WCI1"/>
<dbReference type="OrthoDB" id="893299at2"/>
<name>A0A501WCI1_9BACT</name>
<evidence type="ECO:0008006" key="3">
    <source>
        <dbReference type="Google" id="ProtNLM"/>
    </source>
</evidence>